<dbReference type="InterPro" id="IPR050811">
    <property type="entry name" value="Phosphate_ABC_transporter"/>
</dbReference>
<feature type="domain" description="PBP" evidence="3">
    <location>
        <begin position="20"/>
        <end position="308"/>
    </location>
</feature>
<comment type="caution">
    <text evidence="4">The sequence shown here is derived from an EMBL/GenBank/DDBJ whole genome shotgun (WGS) entry which is preliminary data.</text>
</comment>
<dbReference type="PANTHER" id="PTHR30570">
    <property type="entry name" value="PERIPLASMIC PHOSPHATE BINDING COMPONENT OF PHOSPHATE ABC TRANSPORTER"/>
    <property type="match status" value="1"/>
</dbReference>
<accession>A0A2P7BID3</accession>
<feature type="signal peptide" evidence="2">
    <location>
        <begin position="1"/>
        <end position="23"/>
    </location>
</feature>
<reference evidence="5" key="1">
    <citation type="submission" date="2017-11" db="EMBL/GenBank/DDBJ databases">
        <authorList>
            <person name="Kuznetsova I."/>
            <person name="Sazanova A."/>
            <person name="Chirak E."/>
            <person name="Safronova V."/>
            <person name="Willems A."/>
        </authorList>
    </citation>
    <scope>NUCLEOTIDE SEQUENCE [LARGE SCALE GENOMIC DNA]</scope>
    <source>
        <strain evidence="5">CCBAU 03422</strain>
    </source>
</reference>
<dbReference type="OrthoDB" id="9790048at2"/>
<evidence type="ECO:0000313" key="4">
    <source>
        <dbReference type="EMBL" id="PSH66178.1"/>
    </source>
</evidence>
<gene>
    <name evidence="4" type="ORF">CU103_06220</name>
</gene>
<evidence type="ECO:0000256" key="2">
    <source>
        <dbReference type="SAM" id="SignalP"/>
    </source>
</evidence>
<keyword evidence="1 2" id="KW-0732">Signal</keyword>
<dbReference type="RefSeq" id="WP_106663042.1">
    <property type="nucleotide sequence ID" value="NZ_PGGM01000002.1"/>
</dbReference>
<organism evidence="4 5">
    <name type="scientific">Phyllobacterium sophorae</name>
    <dbReference type="NCBI Taxonomy" id="1520277"/>
    <lineage>
        <taxon>Bacteria</taxon>
        <taxon>Pseudomonadati</taxon>
        <taxon>Pseudomonadota</taxon>
        <taxon>Alphaproteobacteria</taxon>
        <taxon>Hyphomicrobiales</taxon>
        <taxon>Phyllobacteriaceae</taxon>
        <taxon>Phyllobacterium</taxon>
    </lineage>
</organism>
<dbReference type="Pfam" id="PF12849">
    <property type="entry name" value="PBP_like_2"/>
    <property type="match status" value="1"/>
</dbReference>
<proteinExistence type="predicted"/>
<dbReference type="Proteomes" id="UP000241764">
    <property type="component" value="Unassembled WGS sequence"/>
</dbReference>
<feature type="chain" id="PRO_5015159399" evidence="2">
    <location>
        <begin position="24"/>
        <end position="349"/>
    </location>
</feature>
<evidence type="ECO:0000256" key="1">
    <source>
        <dbReference type="ARBA" id="ARBA00022729"/>
    </source>
</evidence>
<dbReference type="InterPro" id="IPR024370">
    <property type="entry name" value="PBP_domain"/>
</dbReference>
<sequence>MTKLLTTAAVAAIAIAASLGSAAARDQIRIVGSSTVYPFTTAVAENFGKTSGMKTPVVESTGTGGGMKLFCAGVGESHPDATNASRRMKKGEWADCTKNGVKDIVEILIGYDGLTFAQAKAGLQMKITRKNLFLALAKQVPDADGKLIPNPYKNWSDIDASLPNEKIEVLGPPPTSGTRDSMHELFMEVGAGEIPALKALKEKDAKAFETVWKSVREDGAYVEAGENDNVIVQKLEANPKSFGVFGYSFLEENVSKLSGVPIDGVAPSFETIADGSYKPSRELFVYLKKAHVGVVPGLDKFAFEYVSDAATGDEGYLSDKGLVPLPAEKHAEVAKAVNALEPMKGDELK</sequence>
<dbReference type="Gene3D" id="3.40.190.10">
    <property type="entry name" value="Periplasmic binding protein-like II"/>
    <property type="match status" value="2"/>
</dbReference>
<dbReference type="AlphaFoldDB" id="A0A2P7BID3"/>
<keyword evidence="5" id="KW-1185">Reference proteome</keyword>
<dbReference type="EMBL" id="PGGM01000002">
    <property type="protein sequence ID" value="PSH66178.1"/>
    <property type="molecule type" value="Genomic_DNA"/>
</dbReference>
<protein>
    <submittedName>
        <fullName evidence="4">Phosphate ABC transporter substrate-binding protein</fullName>
    </submittedName>
</protein>
<evidence type="ECO:0000259" key="3">
    <source>
        <dbReference type="Pfam" id="PF12849"/>
    </source>
</evidence>
<dbReference type="SUPFAM" id="SSF53850">
    <property type="entry name" value="Periplasmic binding protein-like II"/>
    <property type="match status" value="1"/>
</dbReference>
<dbReference type="PANTHER" id="PTHR30570:SF1">
    <property type="entry name" value="PHOSPHATE-BINDING PROTEIN PSTS"/>
    <property type="match status" value="1"/>
</dbReference>
<evidence type="ECO:0000313" key="5">
    <source>
        <dbReference type="Proteomes" id="UP000241764"/>
    </source>
</evidence>
<name>A0A2P7BID3_9HYPH</name>